<dbReference type="InterPro" id="IPR020084">
    <property type="entry name" value="NUDIX_hydrolase_CS"/>
</dbReference>
<reference evidence="4" key="1">
    <citation type="submission" date="2021-01" db="EMBL/GenBank/DDBJ databases">
        <authorList>
            <person name="Corre E."/>
            <person name="Pelletier E."/>
            <person name="Niang G."/>
            <person name="Scheremetjew M."/>
            <person name="Finn R."/>
            <person name="Kale V."/>
            <person name="Holt S."/>
            <person name="Cochrane G."/>
            <person name="Meng A."/>
            <person name="Brown T."/>
            <person name="Cohen L."/>
        </authorList>
    </citation>
    <scope>NUCLEOTIDE SEQUENCE</scope>
    <source>
        <strain evidence="4">CCAP1064/1</strain>
    </source>
</reference>
<protein>
    <recommendedName>
        <fullName evidence="3">Nudix hydrolase domain-containing protein</fullName>
    </recommendedName>
</protein>
<keyword evidence="2" id="KW-1133">Transmembrane helix</keyword>
<dbReference type="EMBL" id="HBEL01004936">
    <property type="protein sequence ID" value="CAD8406249.1"/>
    <property type="molecule type" value="Transcribed_RNA"/>
</dbReference>
<name>A0A7S0BYP9_9STRA</name>
<dbReference type="SUPFAM" id="SSF55811">
    <property type="entry name" value="Nudix"/>
    <property type="match status" value="1"/>
</dbReference>
<organism evidence="4">
    <name type="scientific">Proboscia inermis</name>
    <dbReference type="NCBI Taxonomy" id="420281"/>
    <lineage>
        <taxon>Eukaryota</taxon>
        <taxon>Sar</taxon>
        <taxon>Stramenopiles</taxon>
        <taxon>Ochrophyta</taxon>
        <taxon>Bacillariophyta</taxon>
        <taxon>Coscinodiscophyceae</taxon>
        <taxon>Rhizosoleniophycidae</taxon>
        <taxon>Rhizosoleniales</taxon>
        <taxon>Rhizosoleniaceae</taxon>
        <taxon>Proboscia</taxon>
    </lineage>
</organism>
<feature type="domain" description="Nudix hydrolase" evidence="3">
    <location>
        <begin position="98"/>
        <end position="269"/>
    </location>
</feature>
<keyword evidence="1" id="KW-0378">Hydrolase</keyword>
<dbReference type="AlphaFoldDB" id="A0A7S0BYP9"/>
<gene>
    <name evidence="4" type="ORF">PINE0816_LOCUS2365</name>
</gene>
<dbReference type="CDD" id="cd03424">
    <property type="entry name" value="NUDIX_ADPRase_Nudt5_UGPPase_Nudt14"/>
    <property type="match status" value="1"/>
</dbReference>
<accession>A0A7S0BYP9</accession>
<dbReference type="GO" id="GO:0016787">
    <property type="term" value="F:hydrolase activity"/>
    <property type="evidence" value="ECO:0007669"/>
    <property type="project" value="UniProtKB-KW"/>
</dbReference>
<evidence type="ECO:0000313" key="4">
    <source>
        <dbReference type="EMBL" id="CAD8406249.1"/>
    </source>
</evidence>
<dbReference type="Pfam" id="PF00293">
    <property type="entry name" value="NUDIX"/>
    <property type="match status" value="1"/>
</dbReference>
<dbReference type="PROSITE" id="PS00893">
    <property type="entry name" value="NUDIX_BOX"/>
    <property type="match status" value="1"/>
</dbReference>
<evidence type="ECO:0000259" key="3">
    <source>
        <dbReference type="PROSITE" id="PS51462"/>
    </source>
</evidence>
<sequence length="291" mass="32565">MTLSNFINGIIAGPRRHQSYAILLLTIVFAFYTVVLRDTNPQTFEGRKVQAQYGGRGWVNERTVSKTVLADTKFARCENHVVRSEDGKSVVSDWLWMEEHDAINVIVVNRSGKFLVMKQKKYGIHDFTFSPVGGLIDAGETPFEAARREVIEELGVGSAKTLEMTRNGASITSSEPPMNDLGEADGDIPEEERADWVFLGSYRSAVNRGGGFVYLYLLKNSVAVKEGGGTRNYHGSGDDEAQKIFHFDMEQIRTSLERFEFKEVKWTAALAMSLLHLQLDMFAGKPDDQVL</sequence>
<keyword evidence="2" id="KW-0812">Transmembrane</keyword>
<evidence type="ECO:0000256" key="2">
    <source>
        <dbReference type="SAM" id="Phobius"/>
    </source>
</evidence>
<dbReference type="Gene3D" id="3.90.79.10">
    <property type="entry name" value="Nucleoside Triphosphate Pyrophosphohydrolase"/>
    <property type="match status" value="1"/>
</dbReference>
<proteinExistence type="predicted"/>
<dbReference type="InterPro" id="IPR015797">
    <property type="entry name" value="NUDIX_hydrolase-like_dom_sf"/>
</dbReference>
<evidence type="ECO:0000256" key="1">
    <source>
        <dbReference type="ARBA" id="ARBA00022801"/>
    </source>
</evidence>
<keyword evidence="2" id="KW-0472">Membrane</keyword>
<dbReference type="PROSITE" id="PS51462">
    <property type="entry name" value="NUDIX"/>
    <property type="match status" value="1"/>
</dbReference>
<feature type="transmembrane region" description="Helical" evidence="2">
    <location>
        <begin position="20"/>
        <end position="36"/>
    </location>
</feature>
<dbReference type="InterPro" id="IPR000086">
    <property type="entry name" value="NUDIX_hydrolase_dom"/>
</dbReference>